<evidence type="ECO:0000313" key="2">
    <source>
        <dbReference type="EMBL" id="TYJ57690.1"/>
    </source>
</evidence>
<keyword evidence="3" id="KW-1185">Reference proteome</keyword>
<sequence length="160" mass="16684">MSSSNSRDTNSTPSQQDTTTDGANASSSTSRNRPQTPYNLSTTGGSTAGQTSPASQYSASPASVFSRSAHSPATARRSQHRPYDHGRTASNATTITVPDAVDPNQAVHQANMQNMVNQGHFNPQNEEEEVADDMGEFMDDMFPGGQDGEGGQDGGGGTTA</sequence>
<evidence type="ECO:0000313" key="3">
    <source>
        <dbReference type="Proteomes" id="UP000322245"/>
    </source>
</evidence>
<protein>
    <submittedName>
        <fullName evidence="2">Uncharacterized protein</fullName>
    </submittedName>
</protein>
<feature type="compositionally biased region" description="Gly residues" evidence="1">
    <location>
        <begin position="145"/>
        <end position="160"/>
    </location>
</feature>
<name>A0A5D3B654_9TREE</name>
<feature type="region of interest" description="Disordered" evidence="1">
    <location>
        <begin position="136"/>
        <end position="160"/>
    </location>
</feature>
<gene>
    <name evidence="2" type="ORF">B9479_001544</name>
</gene>
<dbReference type="EMBL" id="NIDF01000010">
    <property type="protein sequence ID" value="TYJ57690.1"/>
    <property type="molecule type" value="Genomic_DNA"/>
</dbReference>
<feature type="compositionally biased region" description="Polar residues" evidence="1">
    <location>
        <begin position="1"/>
        <end position="40"/>
    </location>
</feature>
<reference evidence="2 3" key="1">
    <citation type="submission" date="2017-05" db="EMBL/GenBank/DDBJ databases">
        <title>The Genome Sequence of Tsuchiyaea wingfieldii DSM 27421.</title>
        <authorList>
            <person name="Cuomo C."/>
            <person name="Passer A."/>
            <person name="Billmyre B."/>
            <person name="Heitman J."/>
        </authorList>
    </citation>
    <scope>NUCLEOTIDE SEQUENCE [LARGE SCALE GENOMIC DNA]</scope>
    <source>
        <strain evidence="2 3">DSM 27421</strain>
    </source>
</reference>
<proteinExistence type="predicted"/>
<dbReference type="Proteomes" id="UP000322245">
    <property type="component" value="Unassembled WGS sequence"/>
</dbReference>
<accession>A0A5D3B654</accession>
<comment type="caution">
    <text evidence="2">The sequence shown here is derived from an EMBL/GenBank/DDBJ whole genome shotgun (WGS) entry which is preliminary data.</text>
</comment>
<evidence type="ECO:0000256" key="1">
    <source>
        <dbReference type="SAM" id="MobiDB-lite"/>
    </source>
</evidence>
<dbReference type="AlphaFoldDB" id="A0A5D3B654"/>
<organism evidence="2 3">
    <name type="scientific">Cryptococcus floricola</name>
    <dbReference type="NCBI Taxonomy" id="2591691"/>
    <lineage>
        <taxon>Eukaryota</taxon>
        <taxon>Fungi</taxon>
        <taxon>Dikarya</taxon>
        <taxon>Basidiomycota</taxon>
        <taxon>Agaricomycotina</taxon>
        <taxon>Tremellomycetes</taxon>
        <taxon>Tremellales</taxon>
        <taxon>Cryptococcaceae</taxon>
        <taxon>Cryptococcus</taxon>
    </lineage>
</organism>
<feature type="region of interest" description="Disordered" evidence="1">
    <location>
        <begin position="1"/>
        <end position="96"/>
    </location>
</feature>
<feature type="compositionally biased region" description="Low complexity" evidence="1">
    <location>
        <begin position="41"/>
        <end position="63"/>
    </location>
</feature>